<sequence>LLGAMMSQSQERAAPETSREQTYDDLAFKAIFHSCLHPPHQYIHSPYTPPYTHLYIKYYHSLYQTPPSTGRASKQNKV</sequence>
<dbReference type="EMBL" id="CP069037">
    <property type="protein sequence ID" value="QRD03679.1"/>
    <property type="molecule type" value="Genomic_DNA"/>
</dbReference>
<dbReference type="AlphaFoldDB" id="A0A7U2I6M4"/>
<name>A0A7U2I6M4_PHANO</name>
<dbReference type="Proteomes" id="UP000663193">
    <property type="component" value="Chromosome 15"/>
</dbReference>
<gene>
    <name evidence="2" type="ORF">JI435_420110</name>
</gene>
<keyword evidence="3" id="KW-1185">Reference proteome</keyword>
<feature type="region of interest" description="Disordered" evidence="1">
    <location>
        <begin position="1"/>
        <end position="21"/>
    </location>
</feature>
<accession>A0A7U2I6M4</accession>
<organism evidence="2 3">
    <name type="scientific">Phaeosphaeria nodorum (strain SN15 / ATCC MYA-4574 / FGSC 10173)</name>
    <name type="common">Glume blotch fungus</name>
    <name type="synonym">Parastagonospora nodorum</name>
    <dbReference type="NCBI Taxonomy" id="321614"/>
    <lineage>
        <taxon>Eukaryota</taxon>
        <taxon>Fungi</taxon>
        <taxon>Dikarya</taxon>
        <taxon>Ascomycota</taxon>
        <taxon>Pezizomycotina</taxon>
        <taxon>Dothideomycetes</taxon>
        <taxon>Pleosporomycetidae</taxon>
        <taxon>Pleosporales</taxon>
        <taxon>Pleosporineae</taxon>
        <taxon>Phaeosphaeriaceae</taxon>
        <taxon>Parastagonospora</taxon>
    </lineage>
</organism>
<reference evidence="3" key="1">
    <citation type="journal article" date="2021" name="BMC Genomics">
        <title>Chromosome-level genome assembly and manually-curated proteome of model necrotroph Parastagonospora nodorum Sn15 reveals a genome-wide trove of candidate effector homologs, and redundancy of virulence-related functions within an accessory chromosome.</title>
        <authorList>
            <person name="Bertazzoni S."/>
            <person name="Jones D.A.B."/>
            <person name="Phan H.T."/>
            <person name="Tan K.-C."/>
            <person name="Hane J.K."/>
        </authorList>
    </citation>
    <scope>NUCLEOTIDE SEQUENCE [LARGE SCALE GENOMIC DNA]</scope>
    <source>
        <strain evidence="3">SN15 / ATCC MYA-4574 / FGSC 10173)</strain>
    </source>
</reference>
<evidence type="ECO:0000313" key="3">
    <source>
        <dbReference type="Proteomes" id="UP000663193"/>
    </source>
</evidence>
<evidence type="ECO:0000256" key="1">
    <source>
        <dbReference type="SAM" id="MobiDB-lite"/>
    </source>
</evidence>
<proteinExistence type="predicted"/>
<dbReference type="VEuPathDB" id="FungiDB:JI435_420110"/>
<evidence type="ECO:0000313" key="2">
    <source>
        <dbReference type="EMBL" id="QRD03679.1"/>
    </source>
</evidence>
<feature type="non-terminal residue" evidence="2">
    <location>
        <position position="1"/>
    </location>
</feature>
<protein>
    <submittedName>
        <fullName evidence="2">Uncharacterized protein</fullName>
    </submittedName>
</protein>
<feature type="compositionally biased region" description="Polar residues" evidence="1">
    <location>
        <begin position="1"/>
        <end position="11"/>
    </location>
</feature>